<dbReference type="EMBL" id="CP049838">
    <property type="protein sequence ID" value="QJT02314.1"/>
    <property type="molecule type" value="Genomic_DNA"/>
</dbReference>
<reference evidence="2" key="1">
    <citation type="submission" date="2020-03" db="EMBL/GenBank/DDBJ databases">
        <title>Molecular networking-based the target discovery of potent antiproliferative macrolactams: 5/6/7/16 polycyclic ansamycins and glycosylated trienomycin from Streptomyces cacaoi subsp. asoensis.</title>
        <authorList>
            <person name="Liu L.-L."/>
        </authorList>
    </citation>
    <scope>NUCLEOTIDE SEQUENCE [LARGE SCALE GENOMIC DNA]</scope>
    <source>
        <strain evidence="2">H2S5</strain>
    </source>
</reference>
<keyword evidence="3" id="KW-1185">Reference proteome</keyword>
<evidence type="ECO:0000256" key="1">
    <source>
        <dbReference type="SAM" id="MobiDB-lite"/>
    </source>
</evidence>
<protein>
    <submittedName>
        <fullName evidence="2">Uncharacterized protein</fullName>
    </submittedName>
</protein>
<feature type="region of interest" description="Disordered" evidence="1">
    <location>
        <begin position="41"/>
        <end position="98"/>
    </location>
</feature>
<organism evidence="2 3">
    <name type="scientific">Streptomyces asoensis</name>
    <dbReference type="NCBI Taxonomy" id="249586"/>
    <lineage>
        <taxon>Bacteria</taxon>
        <taxon>Bacillati</taxon>
        <taxon>Actinomycetota</taxon>
        <taxon>Actinomycetes</taxon>
        <taxon>Kitasatosporales</taxon>
        <taxon>Streptomycetaceae</taxon>
        <taxon>Streptomyces</taxon>
    </lineage>
</organism>
<dbReference type="RefSeq" id="WP_171397834.1">
    <property type="nucleotide sequence ID" value="NZ_CP049838.1"/>
</dbReference>
<dbReference type="AlphaFoldDB" id="A0A6M4WPE0"/>
<feature type="compositionally biased region" description="Basic and acidic residues" evidence="1">
    <location>
        <begin position="66"/>
        <end position="75"/>
    </location>
</feature>
<name>A0A6M4WPE0_9ACTN</name>
<dbReference type="Proteomes" id="UP000502665">
    <property type="component" value="Chromosome"/>
</dbReference>
<proteinExistence type="predicted"/>
<accession>A0A6M4WPE0</accession>
<sequence length="98" mass="10751">MNLFLTTVHVLVLVAATGYVIHRLGIQHADRIAMHRHGVALPGLRGRGTPQPAVEPEQPEPPSVGARRDHRDGGRGRFPPRRRRSRSSGSGSRTTRHG</sequence>
<gene>
    <name evidence="2" type="ORF">G9272_19940</name>
</gene>
<evidence type="ECO:0000313" key="2">
    <source>
        <dbReference type="EMBL" id="QJT02314.1"/>
    </source>
</evidence>
<feature type="compositionally biased region" description="Low complexity" evidence="1">
    <location>
        <begin position="87"/>
        <end position="98"/>
    </location>
</feature>
<evidence type="ECO:0000313" key="3">
    <source>
        <dbReference type="Proteomes" id="UP000502665"/>
    </source>
</evidence>